<protein>
    <submittedName>
        <fullName evidence="1">DUF1810 domain-containing protein</fullName>
    </submittedName>
</protein>
<proteinExistence type="predicted"/>
<organism evidence="1 2">
    <name type="scientific">Candidatus Merdibacter merdavium</name>
    <dbReference type="NCBI Taxonomy" id="2838692"/>
    <lineage>
        <taxon>Bacteria</taxon>
        <taxon>Bacillati</taxon>
        <taxon>Bacillota</taxon>
        <taxon>Erysipelotrichia</taxon>
        <taxon>Erysipelotrichales</taxon>
        <taxon>Erysipelotrichaceae</taxon>
        <taxon>Merdibacter</taxon>
    </lineage>
</organism>
<dbReference type="Proteomes" id="UP000823896">
    <property type="component" value="Unassembled WGS sequence"/>
</dbReference>
<dbReference type="AlphaFoldDB" id="A0A9D2SWI1"/>
<dbReference type="PIRSF" id="PIRSF008546">
    <property type="entry name" value="UCP008546"/>
    <property type="match status" value="1"/>
</dbReference>
<gene>
    <name evidence="1" type="ORF">H9702_04890</name>
</gene>
<comment type="caution">
    <text evidence="1">The sequence shown here is derived from an EMBL/GenBank/DDBJ whole genome shotgun (WGS) entry which is preliminary data.</text>
</comment>
<dbReference type="InterPro" id="IPR014937">
    <property type="entry name" value="DUF1810"/>
</dbReference>
<reference evidence="1" key="2">
    <citation type="submission" date="2021-04" db="EMBL/GenBank/DDBJ databases">
        <authorList>
            <person name="Gilroy R."/>
        </authorList>
    </citation>
    <scope>NUCLEOTIDE SEQUENCE</scope>
    <source>
        <strain evidence="1">CHK187-11901</strain>
    </source>
</reference>
<dbReference type="SUPFAM" id="SSF140736">
    <property type="entry name" value="Rv1873-like"/>
    <property type="match status" value="1"/>
</dbReference>
<dbReference type="InterPro" id="IPR036287">
    <property type="entry name" value="Rv1873-like_sf"/>
</dbReference>
<sequence length="140" mass="16149">MDELERFVRAQQHSYAQALDEIRAGRKRGHWIWFVFPQLKGLGYSDMSMFYGIADADEARHYLAHPLLGARLREITAALLETGMDDPIALMGRPDDLKLCSCMTLFEAVSHEPLFTQVLERFYHGKRDGRTLQMLGFNEK</sequence>
<evidence type="ECO:0000313" key="1">
    <source>
        <dbReference type="EMBL" id="HJC36450.1"/>
    </source>
</evidence>
<dbReference type="EMBL" id="DWWM01000029">
    <property type="protein sequence ID" value="HJC36450.1"/>
    <property type="molecule type" value="Genomic_DNA"/>
</dbReference>
<dbReference type="Gene3D" id="1.25.40.380">
    <property type="entry name" value="Protein of unknown function DUF1810"/>
    <property type="match status" value="1"/>
</dbReference>
<accession>A0A9D2SWI1</accession>
<evidence type="ECO:0000313" key="2">
    <source>
        <dbReference type="Proteomes" id="UP000823896"/>
    </source>
</evidence>
<name>A0A9D2SWI1_9FIRM</name>
<reference evidence="1" key="1">
    <citation type="journal article" date="2021" name="PeerJ">
        <title>Extensive microbial diversity within the chicken gut microbiome revealed by metagenomics and culture.</title>
        <authorList>
            <person name="Gilroy R."/>
            <person name="Ravi A."/>
            <person name="Getino M."/>
            <person name="Pursley I."/>
            <person name="Horton D.L."/>
            <person name="Alikhan N.F."/>
            <person name="Baker D."/>
            <person name="Gharbi K."/>
            <person name="Hall N."/>
            <person name="Watson M."/>
            <person name="Adriaenssens E.M."/>
            <person name="Foster-Nyarko E."/>
            <person name="Jarju S."/>
            <person name="Secka A."/>
            <person name="Antonio M."/>
            <person name="Oren A."/>
            <person name="Chaudhuri R.R."/>
            <person name="La Ragione R."/>
            <person name="Hildebrand F."/>
            <person name="Pallen M.J."/>
        </authorList>
    </citation>
    <scope>NUCLEOTIDE SEQUENCE</scope>
    <source>
        <strain evidence="1">CHK187-11901</strain>
    </source>
</reference>
<dbReference type="Pfam" id="PF08837">
    <property type="entry name" value="DUF1810"/>
    <property type="match status" value="1"/>
</dbReference>